<evidence type="ECO:0000256" key="1">
    <source>
        <dbReference type="SAM" id="Phobius"/>
    </source>
</evidence>
<dbReference type="EMBL" id="VYQF01000007">
    <property type="protein sequence ID" value="KAA9036610.1"/>
    <property type="molecule type" value="Genomic_DNA"/>
</dbReference>
<dbReference type="RefSeq" id="WP_150416352.1">
    <property type="nucleotide sequence ID" value="NZ_VYQF01000007.1"/>
</dbReference>
<gene>
    <name evidence="3" type="ORF">FW778_18530</name>
</gene>
<sequence>MKRLLAIIFLAIILFGAYWFFFKKDTHSTEQKQEAIKIKKHSEEFNLSIANAINEYLNIRNAFADADTSKIKEQIPKFIVSIDSLKLDDLKKDDSLILTLVQQQLSDIKANAEDILQQKDITEMREDFRMVSENLYPFLRTISYEGPKLYWQNCSMAFGQDKEGSWLSNTAEIINPYLGKNHADCGEIKDSLQ</sequence>
<keyword evidence="1" id="KW-0812">Transmembrane</keyword>
<dbReference type="Pfam" id="PF11827">
    <property type="entry name" value="DUF3347"/>
    <property type="match status" value="1"/>
</dbReference>
<comment type="caution">
    <text evidence="3">The sequence shown here is derived from an EMBL/GenBank/DDBJ whole genome shotgun (WGS) entry which is preliminary data.</text>
</comment>
<keyword evidence="4" id="KW-1185">Reference proteome</keyword>
<dbReference type="Proteomes" id="UP000326903">
    <property type="component" value="Unassembled WGS sequence"/>
</dbReference>
<evidence type="ECO:0000259" key="2">
    <source>
        <dbReference type="Pfam" id="PF11827"/>
    </source>
</evidence>
<protein>
    <submittedName>
        <fullName evidence="3">DUF3347 domain-containing protein</fullName>
    </submittedName>
</protein>
<name>A0A5J5IDK0_9BACT</name>
<dbReference type="InterPro" id="IPR021782">
    <property type="entry name" value="DUF3347"/>
</dbReference>
<dbReference type="AlphaFoldDB" id="A0A5J5IDK0"/>
<evidence type="ECO:0000313" key="4">
    <source>
        <dbReference type="Proteomes" id="UP000326903"/>
    </source>
</evidence>
<proteinExistence type="predicted"/>
<accession>A0A5J5IDK0</accession>
<organism evidence="3 4">
    <name type="scientific">Ginsengibacter hankyongi</name>
    <dbReference type="NCBI Taxonomy" id="2607284"/>
    <lineage>
        <taxon>Bacteria</taxon>
        <taxon>Pseudomonadati</taxon>
        <taxon>Bacteroidota</taxon>
        <taxon>Chitinophagia</taxon>
        <taxon>Chitinophagales</taxon>
        <taxon>Chitinophagaceae</taxon>
        <taxon>Ginsengibacter</taxon>
    </lineage>
</organism>
<keyword evidence="1" id="KW-0472">Membrane</keyword>
<keyword evidence="1" id="KW-1133">Transmembrane helix</keyword>
<evidence type="ECO:0000313" key="3">
    <source>
        <dbReference type="EMBL" id="KAA9036610.1"/>
    </source>
</evidence>
<reference evidence="3 4" key="1">
    <citation type="submission" date="2019-09" db="EMBL/GenBank/DDBJ databases">
        <title>Draft genome sequence of Ginsengibacter sp. BR5-29.</title>
        <authorList>
            <person name="Im W.-T."/>
        </authorList>
    </citation>
    <scope>NUCLEOTIDE SEQUENCE [LARGE SCALE GENOMIC DNA]</scope>
    <source>
        <strain evidence="3 4">BR5-29</strain>
    </source>
</reference>
<feature type="domain" description="DUF3347" evidence="2">
    <location>
        <begin position="53"/>
        <end position="141"/>
    </location>
</feature>
<feature type="transmembrane region" description="Helical" evidence="1">
    <location>
        <begin position="6"/>
        <end position="22"/>
    </location>
</feature>